<dbReference type="RefSeq" id="WP_099384036.1">
    <property type="nucleotide sequence ID" value="NZ_PEBD01000010.1"/>
</dbReference>
<dbReference type="AlphaFoldDB" id="A0A2G3PIU4"/>
<proteinExistence type="predicted"/>
<comment type="caution">
    <text evidence="2">The sequence shown here is derived from an EMBL/GenBank/DDBJ whole genome shotgun (WGS) entry which is preliminary data.</text>
</comment>
<gene>
    <name evidence="2" type="ORF">CSW57_18470</name>
</gene>
<evidence type="ECO:0000313" key="3">
    <source>
        <dbReference type="Proteomes" id="UP000225108"/>
    </source>
</evidence>
<feature type="region of interest" description="Disordered" evidence="1">
    <location>
        <begin position="122"/>
        <end position="142"/>
    </location>
</feature>
<dbReference type="Proteomes" id="UP000225108">
    <property type="component" value="Unassembled WGS sequence"/>
</dbReference>
<sequence length="201" mass="21102">MTDPQPPVLSPDALGSAIREVVEFVDAAGWGQPPQLFALVPTALLADTQPDWVDDHDTSELTLIEQAPLPVSPDSGMAELEHVLATTSWPPEVEGCALVQEIIVLPPEAESDLDEALGPLLTDPDAADHAARSAAEAHPESRGARLAAAVLRDGRALSLLQLAPGTEDDPDAPIELLQHPELAPNLLAALAGTLENTPPEE</sequence>
<dbReference type="InterPro" id="IPR047681">
    <property type="entry name" value="PPA1309-like"/>
</dbReference>
<protein>
    <submittedName>
        <fullName evidence="2">Uncharacterized protein</fullName>
    </submittedName>
</protein>
<reference evidence="2 3" key="1">
    <citation type="submission" date="2017-10" db="EMBL/GenBank/DDBJ databases">
        <title>The draft genome sequence of Williamsia sp. BULT 1.1 isolated from the semi-arid grassland soils from South Africa.</title>
        <authorList>
            <person name="Kabwe M.H."/>
            <person name="Govender N."/>
            <person name="Mutseka Lunga P."/>
            <person name="Vikram S."/>
            <person name="Makhalanyane T.P."/>
        </authorList>
    </citation>
    <scope>NUCLEOTIDE SEQUENCE [LARGE SCALE GENOMIC DNA]</scope>
    <source>
        <strain evidence="2 3">BULT 1.1</strain>
    </source>
</reference>
<name>A0A2G3PIU4_WILMA</name>
<dbReference type="NCBIfam" id="NF040618">
    <property type="entry name" value="PPA1309_fam"/>
    <property type="match status" value="1"/>
</dbReference>
<evidence type="ECO:0000313" key="2">
    <source>
        <dbReference type="EMBL" id="PHV65710.1"/>
    </source>
</evidence>
<dbReference type="EMBL" id="PEBD01000010">
    <property type="protein sequence ID" value="PHV65710.1"/>
    <property type="molecule type" value="Genomic_DNA"/>
</dbReference>
<accession>A0A2G3PIU4</accession>
<organism evidence="2 3">
    <name type="scientific">Williamsia marianensis</name>
    <dbReference type="NCBI Taxonomy" id="85044"/>
    <lineage>
        <taxon>Bacteria</taxon>
        <taxon>Bacillati</taxon>
        <taxon>Actinomycetota</taxon>
        <taxon>Actinomycetes</taxon>
        <taxon>Mycobacteriales</taxon>
        <taxon>Nocardiaceae</taxon>
        <taxon>Williamsia</taxon>
    </lineage>
</organism>
<feature type="compositionally biased region" description="Basic and acidic residues" evidence="1">
    <location>
        <begin position="126"/>
        <end position="142"/>
    </location>
</feature>
<evidence type="ECO:0000256" key="1">
    <source>
        <dbReference type="SAM" id="MobiDB-lite"/>
    </source>
</evidence>